<name>A0ABY9CU03_VITVI</name>
<organism evidence="1 2">
    <name type="scientific">Vitis vinifera</name>
    <name type="common">Grape</name>
    <dbReference type="NCBI Taxonomy" id="29760"/>
    <lineage>
        <taxon>Eukaryota</taxon>
        <taxon>Viridiplantae</taxon>
        <taxon>Streptophyta</taxon>
        <taxon>Embryophyta</taxon>
        <taxon>Tracheophyta</taxon>
        <taxon>Spermatophyta</taxon>
        <taxon>Magnoliopsida</taxon>
        <taxon>eudicotyledons</taxon>
        <taxon>Gunneridae</taxon>
        <taxon>Pentapetalae</taxon>
        <taxon>rosids</taxon>
        <taxon>Vitales</taxon>
        <taxon>Vitaceae</taxon>
        <taxon>Viteae</taxon>
        <taxon>Vitis</taxon>
    </lineage>
</organism>
<evidence type="ECO:0000313" key="2">
    <source>
        <dbReference type="Proteomes" id="UP001227230"/>
    </source>
</evidence>
<keyword evidence="2" id="KW-1185">Reference proteome</keyword>
<sequence>MEISMPLTWKSDGDLGAVTPLSKGTLKLNFNNCSLGNSCQLGIGNIIRTTQLGLSKLLKITDFGLDIKAKILALPKGLKSAGGLGIPSLVVKGGGATRRQFFFVLPMKGEDHNYMSIKSKDLGISPEFGVILILKIHIR</sequence>
<dbReference type="EMBL" id="CP126658">
    <property type="protein sequence ID" value="WJZ98686.1"/>
    <property type="molecule type" value="Genomic_DNA"/>
</dbReference>
<accession>A0ABY9CU03</accession>
<proteinExistence type="predicted"/>
<dbReference type="Proteomes" id="UP001227230">
    <property type="component" value="Chromosome 11"/>
</dbReference>
<protein>
    <submittedName>
        <fullName evidence="1">Uncharacterized protein</fullName>
    </submittedName>
</protein>
<evidence type="ECO:0000313" key="1">
    <source>
        <dbReference type="EMBL" id="WJZ98686.1"/>
    </source>
</evidence>
<reference evidence="1 2" key="1">
    <citation type="journal article" date="2023" name="Hortic Res">
        <title>The complete reference genome for grapevine (Vitis vinifera L.) genetics and breeding.</title>
        <authorList>
            <person name="Shi X."/>
            <person name="Cao S."/>
            <person name="Wang X."/>
            <person name="Huang S."/>
            <person name="Wang Y."/>
            <person name="Liu Z."/>
            <person name="Liu W."/>
            <person name="Leng X."/>
            <person name="Peng Y."/>
            <person name="Wang N."/>
            <person name="Wang Y."/>
            <person name="Ma Z."/>
            <person name="Xu X."/>
            <person name="Zhang F."/>
            <person name="Xue H."/>
            <person name="Zhong H."/>
            <person name="Wang Y."/>
            <person name="Zhang K."/>
            <person name="Velt A."/>
            <person name="Avia K."/>
            <person name="Holtgrawe D."/>
            <person name="Grimplet J."/>
            <person name="Matus J.T."/>
            <person name="Ware D."/>
            <person name="Wu X."/>
            <person name="Wang H."/>
            <person name="Liu C."/>
            <person name="Fang Y."/>
            <person name="Rustenholz C."/>
            <person name="Cheng Z."/>
            <person name="Xiao H."/>
            <person name="Zhou Y."/>
        </authorList>
    </citation>
    <scope>NUCLEOTIDE SEQUENCE [LARGE SCALE GENOMIC DNA]</scope>
    <source>
        <strain evidence="2">cv. Pinot noir / PN40024</strain>
        <tissue evidence="1">Leaf</tissue>
    </source>
</reference>
<gene>
    <name evidence="1" type="ORF">VitviT2T_017196</name>
</gene>